<dbReference type="EMBL" id="BSDC01000003">
    <property type="protein sequence ID" value="GLH68232.1"/>
    <property type="molecule type" value="Genomic_DNA"/>
</dbReference>
<reference evidence="2" key="1">
    <citation type="journal article" date="2023" name="Antonie Van Leeuwenhoek">
        <title>Mesoterricola silvestris gen. nov., sp. nov., Mesoterricola sediminis sp. nov., Geothrix oryzae sp. nov., Geothrix edaphica sp. nov., Geothrix rubra sp. nov., and Geothrix limicola sp. nov., six novel members of Acidobacteriota isolated from soils.</title>
        <authorList>
            <person name="Itoh H."/>
            <person name="Sugisawa Y."/>
            <person name="Mise K."/>
            <person name="Xu Z."/>
            <person name="Kuniyasu M."/>
            <person name="Ushijima N."/>
            <person name="Kawano K."/>
            <person name="Kobayashi E."/>
            <person name="Shiratori Y."/>
            <person name="Masuda Y."/>
            <person name="Senoo K."/>
        </authorList>
    </citation>
    <scope>NUCLEOTIDE SEQUENCE</scope>
    <source>
        <strain evidence="2">Red802</strain>
    </source>
</reference>
<proteinExistence type="predicted"/>
<keyword evidence="1" id="KW-0175">Coiled coil</keyword>
<evidence type="ECO:0000313" key="3">
    <source>
        <dbReference type="Proteomes" id="UP001165044"/>
    </source>
</evidence>
<dbReference type="Proteomes" id="UP001165044">
    <property type="component" value="Unassembled WGS sequence"/>
</dbReference>
<evidence type="ECO:0008006" key="4">
    <source>
        <dbReference type="Google" id="ProtNLM"/>
    </source>
</evidence>
<sequence length="132" mass="15642">MSAFRHLTQDDIVQVCAIIKAWPLPTITWEAVCREVGIHLKHQFTRQALERKPEIKATYLARRGRRENLVEKDHAERKIANLQARVEELEKALAEYDLRFLRHIERAIRWDKLPQDLEKPLDKEIPLLRSDS</sequence>
<protein>
    <recommendedName>
        <fullName evidence="4">Transposase</fullName>
    </recommendedName>
</protein>
<accession>A0ABQ5Q0S4</accession>
<comment type="caution">
    <text evidence="2">The sequence shown here is derived from an EMBL/GenBank/DDBJ whole genome shotgun (WGS) entry which is preliminary data.</text>
</comment>
<evidence type="ECO:0000256" key="1">
    <source>
        <dbReference type="SAM" id="Coils"/>
    </source>
</evidence>
<name>A0ABQ5Q0S4_9BACT</name>
<keyword evidence="3" id="KW-1185">Reference proteome</keyword>
<gene>
    <name evidence="2" type="ORF">GETHED_25960</name>
</gene>
<evidence type="ECO:0000313" key="2">
    <source>
        <dbReference type="EMBL" id="GLH68232.1"/>
    </source>
</evidence>
<organism evidence="2 3">
    <name type="scientific">Geothrix edaphica</name>
    <dbReference type="NCBI Taxonomy" id="2927976"/>
    <lineage>
        <taxon>Bacteria</taxon>
        <taxon>Pseudomonadati</taxon>
        <taxon>Acidobacteriota</taxon>
        <taxon>Holophagae</taxon>
        <taxon>Holophagales</taxon>
        <taxon>Holophagaceae</taxon>
        <taxon>Geothrix</taxon>
    </lineage>
</organism>
<dbReference type="RefSeq" id="WP_285610020.1">
    <property type="nucleotide sequence ID" value="NZ_BSDC01000003.1"/>
</dbReference>
<feature type="coiled-coil region" evidence="1">
    <location>
        <begin position="65"/>
        <end position="99"/>
    </location>
</feature>